<evidence type="ECO:0000256" key="1">
    <source>
        <dbReference type="SAM" id="SignalP"/>
    </source>
</evidence>
<evidence type="ECO:0000313" key="3">
    <source>
        <dbReference type="Proteomes" id="UP001175000"/>
    </source>
</evidence>
<comment type="caution">
    <text evidence="2">The sequence shown here is derived from an EMBL/GenBank/DDBJ whole genome shotgun (WGS) entry which is preliminary data.</text>
</comment>
<keyword evidence="3" id="KW-1185">Reference proteome</keyword>
<feature type="signal peptide" evidence="1">
    <location>
        <begin position="1"/>
        <end position="20"/>
    </location>
</feature>
<protein>
    <submittedName>
        <fullName evidence="2">Uncharacterized protein</fullName>
    </submittedName>
</protein>
<accession>A0AA40C3R8</accession>
<gene>
    <name evidence="2" type="ORF">B0T14DRAFT_517325</name>
</gene>
<name>A0AA40C3R8_9PEZI</name>
<sequence>MKLSQVFILAGSLFQLGVRGQCPPDFSCNPCNPVRCQSDAICWACDCCSFSDGQGYL</sequence>
<dbReference type="Proteomes" id="UP001175000">
    <property type="component" value="Unassembled WGS sequence"/>
</dbReference>
<reference evidence="2" key="1">
    <citation type="submission" date="2023-06" db="EMBL/GenBank/DDBJ databases">
        <title>Genome-scale phylogeny and comparative genomics of the fungal order Sordariales.</title>
        <authorList>
            <consortium name="Lawrence Berkeley National Laboratory"/>
            <person name="Hensen N."/>
            <person name="Bonometti L."/>
            <person name="Westerberg I."/>
            <person name="Brannstrom I.O."/>
            <person name="Guillou S."/>
            <person name="Cros-Aarteil S."/>
            <person name="Calhoun S."/>
            <person name="Haridas S."/>
            <person name="Kuo A."/>
            <person name="Mondo S."/>
            <person name="Pangilinan J."/>
            <person name="Riley R."/>
            <person name="Labutti K."/>
            <person name="Andreopoulos B."/>
            <person name="Lipzen A."/>
            <person name="Chen C."/>
            <person name="Yanf M."/>
            <person name="Daum C."/>
            <person name="Ng V."/>
            <person name="Clum A."/>
            <person name="Steindorff A."/>
            <person name="Ohm R."/>
            <person name="Martin F."/>
            <person name="Silar P."/>
            <person name="Natvig D."/>
            <person name="Lalanne C."/>
            <person name="Gautier V."/>
            <person name="Ament-Velasquez S.L."/>
            <person name="Kruys A."/>
            <person name="Hutchinson M.I."/>
            <person name="Powell A.J."/>
            <person name="Barry K."/>
            <person name="Miller A.N."/>
            <person name="Grigoriev I.V."/>
            <person name="Debuchy R."/>
            <person name="Gladieux P."/>
            <person name="Thoren M.H."/>
            <person name="Johannesson H."/>
        </authorList>
    </citation>
    <scope>NUCLEOTIDE SEQUENCE</scope>
    <source>
        <strain evidence="2">CBS 606.72</strain>
    </source>
</reference>
<dbReference type="AlphaFoldDB" id="A0AA40C3R8"/>
<evidence type="ECO:0000313" key="2">
    <source>
        <dbReference type="EMBL" id="KAK0623962.1"/>
    </source>
</evidence>
<dbReference type="EMBL" id="JAULSU010000003">
    <property type="protein sequence ID" value="KAK0623962.1"/>
    <property type="molecule type" value="Genomic_DNA"/>
</dbReference>
<feature type="chain" id="PRO_5041319203" evidence="1">
    <location>
        <begin position="21"/>
        <end position="57"/>
    </location>
</feature>
<keyword evidence="1" id="KW-0732">Signal</keyword>
<organism evidence="2 3">
    <name type="scientific">Immersiella caudata</name>
    <dbReference type="NCBI Taxonomy" id="314043"/>
    <lineage>
        <taxon>Eukaryota</taxon>
        <taxon>Fungi</taxon>
        <taxon>Dikarya</taxon>
        <taxon>Ascomycota</taxon>
        <taxon>Pezizomycotina</taxon>
        <taxon>Sordariomycetes</taxon>
        <taxon>Sordariomycetidae</taxon>
        <taxon>Sordariales</taxon>
        <taxon>Lasiosphaeriaceae</taxon>
        <taxon>Immersiella</taxon>
    </lineage>
</organism>
<proteinExistence type="predicted"/>